<comment type="caution">
    <text evidence="1">The sequence shown here is derived from an EMBL/GenBank/DDBJ whole genome shotgun (WGS) entry which is preliminary data.</text>
</comment>
<dbReference type="Proteomes" id="UP000016626">
    <property type="component" value="Unassembled WGS sequence"/>
</dbReference>
<organism evidence="1 2">
    <name type="scientific">Leptotrichia wadei (strain F0279)</name>
    <dbReference type="NCBI Taxonomy" id="888055"/>
    <lineage>
        <taxon>Bacteria</taxon>
        <taxon>Fusobacteriati</taxon>
        <taxon>Fusobacteriota</taxon>
        <taxon>Fusobacteriia</taxon>
        <taxon>Fusobacteriales</taxon>
        <taxon>Leptotrichiaceae</taxon>
        <taxon>Leptotrichia</taxon>
    </lineage>
</organism>
<evidence type="ECO:0000313" key="2">
    <source>
        <dbReference type="Proteomes" id="UP000016626"/>
    </source>
</evidence>
<evidence type="ECO:0000313" key="1">
    <source>
        <dbReference type="EMBL" id="ERK48067.1"/>
    </source>
</evidence>
<gene>
    <name evidence="1" type="ORF">HMPREF9015_02092</name>
</gene>
<dbReference type="EMBL" id="AWVM01000106">
    <property type="protein sequence ID" value="ERK48067.1"/>
    <property type="molecule type" value="Genomic_DNA"/>
</dbReference>
<accession>U2RBH2</accession>
<dbReference type="AlphaFoldDB" id="U2RBH2"/>
<name>U2RBH2_LEPWF</name>
<dbReference type="PATRIC" id="fig|888055.3.peg.2011"/>
<proteinExistence type="predicted"/>
<protein>
    <submittedName>
        <fullName evidence="1">Uncharacterized protein</fullName>
    </submittedName>
</protein>
<reference evidence="1 2" key="1">
    <citation type="submission" date="2013-06" db="EMBL/GenBank/DDBJ databases">
        <authorList>
            <person name="Weinstock G."/>
            <person name="Sodergren E."/>
            <person name="Lobos E.A."/>
            <person name="Fulton L."/>
            <person name="Fulton R."/>
            <person name="Courtney L."/>
            <person name="Fronick C."/>
            <person name="O'Laughlin M."/>
            <person name="Godfrey J."/>
            <person name="Wilson R.M."/>
            <person name="Miner T."/>
            <person name="Farmer C."/>
            <person name="Delehaunty K."/>
            <person name="Cordes M."/>
            <person name="Minx P."/>
            <person name="Tomlinson C."/>
            <person name="Chen J."/>
            <person name="Wollam A."/>
            <person name="Pepin K.H."/>
            <person name="Bhonagiri V."/>
            <person name="Zhang X."/>
            <person name="Warren W."/>
            <person name="Mitreva M."/>
            <person name="Mardis E.R."/>
            <person name="Wilson R.K."/>
        </authorList>
    </citation>
    <scope>NUCLEOTIDE SEQUENCE [LARGE SCALE GENOMIC DNA]</scope>
    <source>
        <strain evidence="1 2">F0279</strain>
    </source>
</reference>
<dbReference type="HOGENOM" id="CLU_2955017_0_0_0"/>
<dbReference type="eggNOG" id="COG3600">
    <property type="taxonomic scope" value="Bacteria"/>
</dbReference>
<sequence>MDIDKETEKILTEVYNVFGEYSACGLRNLTHTEKPYVETKINNVIPQDLMKESFKENYV</sequence>